<evidence type="ECO:0000256" key="1">
    <source>
        <dbReference type="SAM" id="MobiDB-lite"/>
    </source>
</evidence>
<reference evidence="3" key="1">
    <citation type="submission" date="2022-06" db="EMBL/GenBank/DDBJ databases">
        <authorList>
            <person name="Legendre M."/>
            <person name="Claverie J.-M."/>
            <person name="Alempic J.-M."/>
            <person name="Abergel C."/>
        </authorList>
    </citation>
    <scope>NUCLEOTIDE SEQUENCE</scope>
    <source>
        <strain evidence="3">Kuranda</strain>
    </source>
</reference>
<organism evidence="3 4">
    <name type="scientific">Pandoravirus kuranda</name>
    <dbReference type="NCBI Taxonomy" id="3019033"/>
    <lineage>
        <taxon>Viruses</taxon>
        <taxon>Pandoravirus</taxon>
    </lineage>
</organism>
<dbReference type="EMBL" id="ON887157">
    <property type="protein sequence ID" value="WBR15016.1"/>
    <property type="molecule type" value="Genomic_DNA"/>
</dbReference>
<feature type="compositionally biased region" description="Basic and acidic residues" evidence="1">
    <location>
        <begin position="51"/>
        <end position="69"/>
    </location>
</feature>
<feature type="transmembrane region" description="Helical" evidence="2">
    <location>
        <begin position="116"/>
        <end position="133"/>
    </location>
</feature>
<feature type="region of interest" description="Disordered" evidence="1">
    <location>
        <begin position="40"/>
        <end position="79"/>
    </location>
</feature>
<feature type="transmembrane region" description="Helical" evidence="2">
    <location>
        <begin position="218"/>
        <end position="239"/>
    </location>
</feature>
<accession>A0AA95J845</accession>
<gene>
    <name evidence="3" type="ORF">pkur_cds_842</name>
</gene>
<evidence type="ECO:0000256" key="2">
    <source>
        <dbReference type="SAM" id="Phobius"/>
    </source>
</evidence>
<evidence type="ECO:0000313" key="3">
    <source>
        <dbReference type="EMBL" id="WBR15016.1"/>
    </source>
</evidence>
<keyword evidence="2" id="KW-1133">Transmembrane helix</keyword>
<proteinExistence type="predicted"/>
<sequence>MVARHLGPTGVKAIRVFLHRALSPLPLSRLRDSRHLLCPGTLPNTDDNGDDNNKRHESTSHDNRTKVSEGHSGCAATPDDRVVDQCEPIGIVTLAPRVTKAAASCWPYRGALGKHLVSLVLCCAVSILVVSIMRPVTPATTTATTATSTPLPMQTPVVAQTVPTDQPAPPKWCWCRLLDADGRMAKNCVAAFQGEEYCVCRCPAIEKSKAEPSDLDDYLVRVTFAFAILSLPVIVGVMIKYDIHL</sequence>
<evidence type="ECO:0000313" key="4">
    <source>
        <dbReference type="Proteomes" id="UP001185135"/>
    </source>
</evidence>
<keyword evidence="2" id="KW-0812">Transmembrane</keyword>
<name>A0AA95J845_9VIRU</name>
<keyword evidence="2" id="KW-0472">Membrane</keyword>
<dbReference type="Proteomes" id="UP001185135">
    <property type="component" value="Segment"/>
</dbReference>
<protein>
    <submittedName>
        <fullName evidence="3">Uncharacterized protein</fullName>
    </submittedName>
</protein>